<sequence>VVAADEREAGRRAVLNYGHTLGHAIETTGRYDLRHGEAVAVGLVYAAELGRALGRIDDERVAEHRRVVDGYGLSGSLPVGADPDELMVAMGRDKKAIDGLTFVLDGPAGVEVVAGVDAGVVRDTIEAVR</sequence>
<organism evidence="4">
    <name type="scientific">marine metagenome</name>
    <dbReference type="NCBI Taxonomy" id="408172"/>
    <lineage>
        <taxon>unclassified sequences</taxon>
        <taxon>metagenomes</taxon>
        <taxon>ecological metagenomes</taxon>
    </lineage>
</organism>
<feature type="non-terminal residue" evidence="4">
    <location>
        <position position="1"/>
    </location>
</feature>
<keyword evidence="1" id="KW-0520">NAD</keyword>
<dbReference type="Pfam" id="PF24621">
    <property type="entry name" value="DHQS_C"/>
    <property type="match status" value="1"/>
</dbReference>
<reference evidence="4" key="1">
    <citation type="submission" date="2018-05" db="EMBL/GenBank/DDBJ databases">
        <authorList>
            <person name="Lanie J.A."/>
            <person name="Ng W.-L."/>
            <person name="Kazmierczak K.M."/>
            <person name="Andrzejewski T.M."/>
            <person name="Davidsen T.M."/>
            <person name="Wayne K.J."/>
            <person name="Tettelin H."/>
            <person name="Glass J.I."/>
            <person name="Rusch D."/>
            <person name="Podicherti R."/>
            <person name="Tsui H.-C.T."/>
            <person name="Winkler M.E."/>
        </authorList>
    </citation>
    <scope>NUCLEOTIDE SEQUENCE</scope>
</reference>
<evidence type="ECO:0000259" key="3">
    <source>
        <dbReference type="Pfam" id="PF24621"/>
    </source>
</evidence>
<evidence type="ECO:0000256" key="2">
    <source>
        <dbReference type="ARBA" id="ARBA00023239"/>
    </source>
</evidence>
<dbReference type="PANTHER" id="PTHR43622:SF7">
    <property type="entry name" value="3-DEHYDROQUINATE SYNTHASE, CHLOROPLASTIC"/>
    <property type="match status" value="1"/>
</dbReference>
<gene>
    <name evidence="4" type="ORF">METZ01_LOCUS82872</name>
</gene>
<name>A0A381UQV8_9ZZZZ</name>
<dbReference type="GO" id="GO:0003856">
    <property type="term" value="F:3-dehydroquinate synthase activity"/>
    <property type="evidence" value="ECO:0007669"/>
    <property type="project" value="TreeGrafter"/>
</dbReference>
<accession>A0A381UQV8</accession>
<dbReference type="InterPro" id="IPR056179">
    <property type="entry name" value="DHQS_C"/>
</dbReference>
<protein>
    <recommendedName>
        <fullName evidence="3">3-dehydroquinate synthase C-terminal domain-containing protein</fullName>
    </recommendedName>
</protein>
<dbReference type="EMBL" id="UINC01006852">
    <property type="protein sequence ID" value="SVA30018.1"/>
    <property type="molecule type" value="Genomic_DNA"/>
</dbReference>
<dbReference type="GO" id="GO:0009073">
    <property type="term" value="P:aromatic amino acid family biosynthetic process"/>
    <property type="evidence" value="ECO:0007669"/>
    <property type="project" value="TreeGrafter"/>
</dbReference>
<keyword evidence="2" id="KW-0456">Lyase</keyword>
<dbReference type="PANTHER" id="PTHR43622">
    <property type="entry name" value="3-DEHYDROQUINATE SYNTHASE"/>
    <property type="match status" value="1"/>
</dbReference>
<proteinExistence type="predicted"/>
<dbReference type="Gene3D" id="1.20.1090.10">
    <property type="entry name" value="Dehydroquinate synthase-like - alpha domain"/>
    <property type="match status" value="1"/>
</dbReference>
<dbReference type="InterPro" id="IPR050071">
    <property type="entry name" value="Dehydroquinate_synthase"/>
</dbReference>
<dbReference type="AlphaFoldDB" id="A0A381UQV8"/>
<feature type="domain" description="3-dehydroquinate synthase C-terminal" evidence="3">
    <location>
        <begin position="1"/>
        <end position="96"/>
    </location>
</feature>
<evidence type="ECO:0000256" key="1">
    <source>
        <dbReference type="ARBA" id="ARBA00023027"/>
    </source>
</evidence>
<evidence type="ECO:0000313" key="4">
    <source>
        <dbReference type="EMBL" id="SVA30018.1"/>
    </source>
</evidence>
<dbReference type="SUPFAM" id="SSF56796">
    <property type="entry name" value="Dehydroquinate synthase-like"/>
    <property type="match status" value="1"/>
</dbReference>